<dbReference type="EMBL" id="UINC01202759">
    <property type="protein sequence ID" value="SVE22717.1"/>
    <property type="molecule type" value="Genomic_DNA"/>
</dbReference>
<organism evidence="1">
    <name type="scientific">marine metagenome</name>
    <dbReference type="NCBI Taxonomy" id="408172"/>
    <lineage>
        <taxon>unclassified sequences</taxon>
        <taxon>metagenomes</taxon>
        <taxon>ecological metagenomes</taxon>
    </lineage>
</organism>
<dbReference type="AlphaFoldDB" id="A0A383BRF6"/>
<proteinExistence type="predicted"/>
<name>A0A383BRF6_9ZZZZ</name>
<sequence>VERGIYTMRKSKINLLYGSGDVLDTHLNLDPFTSKETDVLIRADVKNLDGFVDDAEAQEIIALDVIDYIPLTEVNKVIKHWVSKLRHGGSLIMGGTDLFEVSKAFAQYRIDITRVNKLIHGEQSKPYLIKRTNFTVLGLSDYLSSLGLKLQKKRVNDFIMTVEATRP</sequence>
<evidence type="ECO:0008006" key="2">
    <source>
        <dbReference type="Google" id="ProtNLM"/>
    </source>
</evidence>
<evidence type="ECO:0000313" key="1">
    <source>
        <dbReference type="EMBL" id="SVE22717.1"/>
    </source>
</evidence>
<feature type="non-terminal residue" evidence="1">
    <location>
        <position position="1"/>
    </location>
</feature>
<gene>
    <name evidence="1" type="ORF">METZ01_LOCUS475571</name>
</gene>
<accession>A0A383BRF6</accession>
<reference evidence="1" key="1">
    <citation type="submission" date="2018-05" db="EMBL/GenBank/DDBJ databases">
        <authorList>
            <person name="Lanie J.A."/>
            <person name="Ng W.-L."/>
            <person name="Kazmierczak K.M."/>
            <person name="Andrzejewski T.M."/>
            <person name="Davidsen T.M."/>
            <person name="Wayne K.J."/>
            <person name="Tettelin H."/>
            <person name="Glass J.I."/>
            <person name="Rusch D."/>
            <person name="Podicherti R."/>
            <person name="Tsui H.-C.T."/>
            <person name="Winkler M.E."/>
        </authorList>
    </citation>
    <scope>NUCLEOTIDE SEQUENCE</scope>
</reference>
<protein>
    <recommendedName>
        <fullName evidence="2">Methyltransferase type 11 domain-containing protein</fullName>
    </recommendedName>
</protein>